<evidence type="ECO:0000313" key="9">
    <source>
        <dbReference type="EMBL" id="ESL01962.1"/>
    </source>
</evidence>
<dbReference type="eggNOG" id="COG1376">
    <property type="taxonomic scope" value="Bacteria"/>
</dbReference>
<proteinExistence type="predicted"/>
<dbReference type="HOGENOM" id="CLU_068209_0_0_9"/>
<keyword evidence="7" id="KW-0732">Signal</keyword>
<evidence type="ECO:0000256" key="4">
    <source>
        <dbReference type="ARBA" id="ARBA00022984"/>
    </source>
</evidence>
<dbReference type="AlphaFoldDB" id="V2Y1L0"/>
<dbReference type="GO" id="GO:0005576">
    <property type="term" value="C:extracellular region"/>
    <property type="evidence" value="ECO:0007669"/>
    <property type="project" value="TreeGrafter"/>
</dbReference>
<sequence length="273" mass="30250">MKTKRILNCILILTFLISSLIFVQPAQASPGKYHIKVNRLANTVTVYERQNDGSYKPIKAMLCSSGGHLTPLGTYKTQVKYRWRSLFYNAYGQYATRIVGNVLFHSVPFYKPNPDTLMKGQFEMLGSVASHGCVRLATADAKWIYDNCSYGTKVTIYASKDPGPLGKPEATPYPKYTGYDPTDIWSLGIPEPQTVATPPTITAPKKITLSKSDYSYDLLKGVKATSHDGKDITNDIEIEDNIDFETSGRYTVKYTITDKNGNTASASTVAIIK</sequence>
<dbReference type="InterPro" id="IPR038063">
    <property type="entry name" value="Transpep_catalytic_dom"/>
</dbReference>
<keyword evidence="5 6" id="KW-0961">Cell wall biogenesis/degradation</keyword>
<dbReference type="Pfam" id="PF03734">
    <property type="entry name" value="YkuD"/>
    <property type="match status" value="1"/>
</dbReference>
<dbReference type="UniPathway" id="UPA00219"/>
<dbReference type="STRING" id="592026.GCWU0000282_002780"/>
<evidence type="ECO:0000313" key="10">
    <source>
        <dbReference type="Proteomes" id="UP000018227"/>
    </source>
</evidence>
<dbReference type="PANTHER" id="PTHR30582">
    <property type="entry name" value="L,D-TRANSPEPTIDASE"/>
    <property type="match status" value="1"/>
</dbReference>
<dbReference type="InterPro" id="IPR050979">
    <property type="entry name" value="LD-transpeptidase"/>
</dbReference>
<keyword evidence="2" id="KW-0808">Transferase</keyword>
<organism evidence="9 10">
    <name type="scientific">Catonella morbi ATCC 51271</name>
    <dbReference type="NCBI Taxonomy" id="592026"/>
    <lineage>
        <taxon>Bacteria</taxon>
        <taxon>Bacillati</taxon>
        <taxon>Bacillota</taxon>
        <taxon>Clostridia</taxon>
        <taxon>Lachnospirales</taxon>
        <taxon>Lachnospiraceae</taxon>
        <taxon>Catonella</taxon>
    </lineage>
</organism>
<dbReference type="GO" id="GO:0008360">
    <property type="term" value="P:regulation of cell shape"/>
    <property type="evidence" value="ECO:0007669"/>
    <property type="project" value="UniProtKB-UniRule"/>
</dbReference>
<feature type="domain" description="L,D-TPase catalytic" evidence="8">
    <location>
        <begin position="33"/>
        <end position="157"/>
    </location>
</feature>
<feature type="active site" description="Nucleophile" evidence="6">
    <location>
        <position position="133"/>
    </location>
</feature>
<evidence type="ECO:0000256" key="2">
    <source>
        <dbReference type="ARBA" id="ARBA00022679"/>
    </source>
</evidence>
<gene>
    <name evidence="9" type="ORF">GCWU0000282_002780</name>
</gene>
<evidence type="ECO:0000256" key="6">
    <source>
        <dbReference type="PROSITE-ProRule" id="PRU01373"/>
    </source>
</evidence>
<protein>
    <submittedName>
        <fullName evidence="9">ErfK/YbiS/YcfS/YnhG</fullName>
    </submittedName>
</protein>
<accession>V2Y1L0</accession>
<dbReference type="EMBL" id="ACIL03000017">
    <property type="protein sequence ID" value="ESL01962.1"/>
    <property type="molecule type" value="Genomic_DNA"/>
</dbReference>
<dbReference type="GO" id="GO:0018104">
    <property type="term" value="P:peptidoglycan-protein cross-linking"/>
    <property type="evidence" value="ECO:0007669"/>
    <property type="project" value="TreeGrafter"/>
</dbReference>
<dbReference type="Pfam" id="PF16403">
    <property type="entry name" value="Bact_surface_Ig-like"/>
    <property type="match status" value="1"/>
</dbReference>
<evidence type="ECO:0000256" key="7">
    <source>
        <dbReference type="SAM" id="SignalP"/>
    </source>
</evidence>
<dbReference type="InterPro" id="IPR013783">
    <property type="entry name" value="Ig-like_fold"/>
</dbReference>
<evidence type="ECO:0000256" key="1">
    <source>
        <dbReference type="ARBA" id="ARBA00004752"/>
    </source>
</evidence>
<dbReference type="Gene3D" id="2.40.440.10">
    <property type="entry name" value="L,D-transpeptidase catalytic domain-like"/>
    <property type="match status" value="1"/>
</dbReference>
<dbReference type="CDD" id="cd16913">
    <property type="entry name" value="YkuD_like"/>
    <property type="match status" value="1"/>
</dbReference>
<dbReference type="RefSeq" id="WP_023355624.1">
    <property type="nucleotide sequence ID" value="NZ_KI535370.1"/>
</dbReference>
<dbReference type="OrthoDB" id="177750at2"/>
<dbReference type="GO" id="GO:0016740">
    <property type="term" value="F:transferase activity"/>
    <property type="evidence" value="ECO:0007669"/>
    <property type="project" value="UniProtKB-KW"/>
</dbReference>
<dbReference type="Gene3D" id="2.60.40.10">
    <property type="entry name" value="Immunoglobulins"/>
    <property type="match status" value="1"/>
</dbReference>
<dbReference type="PROSITE" id="PS52029">
    <property type="entry name" value="LD_TPASE"/>
    <property type="match status" value="1"/>
</dbReference>
<comment type="pathway">
    <text evidence="1 6">Cell wall biogenesis; peptidoglycan biosynthesis.</text>
</comment>
<feature type="active site" description="Proton donor/acceptor" evidence="6">
    <location>
        <position position="105"/>
    </location>
</feature>
<feature type="chain" id="PRO_5004712136" evidence="7">
    <location>
        <begin position="29"/>
        <end position="273"/>
    </location>
</feature>
<dbReference type="GO" id="GO:0071972">
    <property type="term" value="F:peptidoglycan L,D-transpeptidase activity"/>
    <property type="evidence" value="ECO:0007669"/>
    <property type="project" value="TreeGrafter"/>
</dbReference>
<name>V2Y1L0_9FIRM</name>
<keyword evidence="10" id="KW-1185">Reference proteome</keyword>
<keyword evidence="4 6" id="KW-0573">Peptidoglycan synthesis</keyword>
<dbReference type="PANTHER" id="PTHR30582:SF2">
    <property type="entry name" value="L,D-TRANSPEPTIDASE YCIB-RELATED"/>
    <property type="match status" value="1"/>
</dbReference>
<dbReference type="SUPFAM" id="SSF141523">
    <property type="entry name" value="L,D-transpeptidase catalytic domain-like"/>
    <property type="match status" value="1"/>
</dbReference>
<feature type="signal peptide" evidence="7">
    <location>
        <begin position="1"/>
        <end position="28"/>
    </location>
</feature>
<evidence type="ECO:0000259" key="8">
    <source>
        <dbReference type="PROSITE" id="PS52029"/>
    </source>
</evidence>
<evidence type="ECO:0000256" key="5">
    <source>
        <dbReference type="ARBA" id="ARBA00023316"/>
    </source>
</evidence>
<comment type="caution">
    <text evidence="9">The sequence shown here is derived from an EMBL/GenBank/DDBJ whole genome shotgun (WGS) entry which is preliminary data.</text>
</comment>
<dbReference type="GO" id="GO:0071555">
    <property type="term" value="P:cell wall organization"/>
    <property type="evidence" value="ECO:0007669"/>
    <property type="project" value="UniProtKB-UniRule"/>
</dbReference>
<reference evidence="9 10" key="1">
    <citation type="submission" date="2013-06" db="EMBL/GenBank/DDBJ databases">
        <authorList>
            <person name="Weinstock G."/>
            <person name="Sodergren E."/>
            <person name="Clifton S."/>
            <person name="Fulton L."/>
            <person name="Fulton B."/>
            <person name="Courtney L."/>
            <person name="Fronick C."/>
            <person name="Harrison M."/>
            <person name="Strong C."/>
            <person name="Farmer C."/>
            <person name="Delahaunty K."/>
            <person name="Markovic C."/>
            <person name="Hall O."/>
            <person name="Minx P."/>
            <person name="Tomlinson C."/>
            <person name="Mitreva M."/>
            <person name="Nelson J."/>
            <person name="Hou S."/>
            <person name="Wollam A."/>
            <person name="Pepin K.H."/>
            <person name="Johnson M."/>
            <person name="Bhonagiri V."/>
            <person name="Nash W.E."/>
            <person name="Warren W."/>
            <person name="Chinwalla A."/>
            <person name="Mardis E.R."/>
            <person name="Wilson R.K."/>
        </authorList>
    </citation>
    <scope>NUCLEOTIDE SEQUENCE [LARGE SCALE GENOMIC DNA]</scope>
    <source>
        <strain evidence="9 10">ATCC 51271</strain>
    </source>
</reference>
<keyword evidence="3 6" id="KW-0133">Cell shape</keyword>
<dbReference type="InterPro" id="IPR005490">
    <property type="entry name" value="LD_TPept_cat_dom"/>
</dbReference>
<dbReference type="InterPro" id="IPR032179">
    <property type="entry name" value="Cry22Aa_Ig-like"/>
</dbReference>
<dbReference type="Proteomes" id="UP000018227">
    <property type="component" value="Unassembled WGS sequence"/>
</dbReference>
<evidence type="ECO:0000256" key="3">
    <source>
        <dbReference type="ARBA" id="ARBA00022960"/>
    </source>
</evidence>